<dbReference type="PANTHER" id="PTHR11659">
    <property type="entry name" value="GLUTAMYL-TRNA GLN AMIDOTRANSFERASE SUBUNIT B MITOCHONDRIAL AND PROKARYOTIC PET112-RELATED"/>
    <property type="match status" value="1"/>
</dbReference>
<dbReference type="Pfam" id="PF02934">
    <property type="entry name" value="GatB_N"/>
    <property type="match status" value="1"/>
</dbReference>
<dbReference type="InterPro" id="IPR017959">
    <property type="entry name" value="Asn/Gln-tRNA_amidoTrfase_suB/E"/>
</dbReference>
<dbReference type="NCBIfam" id="NF004012">
    <property type="entry name" value="PRK05477.1-2"/>
    <property type="match status" value="1"/>
</dbReference>
<accession>A0A1G4K2Z9</accession>
<comment type="subcellular location">
    <subcellularLocation>
        <location evidence="8">Mitochondrion</location>
    </subcellularLocation>
</comment>
<dbReference type="AlphaFoldDB" id="A0A1G4K2Z9"/>
<comment type="subunit">
    <text evidence="8">Subunit of the heterotrimeric GatFAB amidotransferase (AdT) complex, composed of A, B and F subunits.</text>
</comment>
<evidence type="ECO:0000256" key="8">
    <source>
        <dbReference type="HAMAP-Rule" id="MF_03147"/>
    </source>
</evidence>
<comment type="similarity">
    <text evidence="1 8">Belongs to the GatB/GatE family. GatB subfamily.</text>
</comment>
<evidence type="ECO:0000256" key="4">
    <source>
        <dbReference type="ARBA" id="ARBA00022840"/>
    </source>
</evidence>
<dbReference type="Pfam" id="PF02637">
    <property type="entry name" value="GatB_Yqey"/>
    <property type="match status" value="1"/>
</dbReference>
<dbReference type="PANTHER" id="PTHR11659:SF0">
    <property type="entry name" value="GLUTAMYL-TRNA(GLN) AMIDOTRANSFERASE SUBUNIT B, MITOCHONDRIAL"/>
    <property type="match status" value="1"/>
</dbReference>
<gene>
    <name evidence="8" type="primary">PET112</name>
    <name evidence="10" type="ORF">LADA_0H09186G</name>
</gene>
<dbReference type="GO" id="GO:0050567">
    <property type="term" value="F:glutaminyl-tRNA synthase (glutamine-hydrolyzing) activity"/>
    <property type="evidence" value="ECO:0007669"/>
    <property type="project" value="UniProtKB-UniRule"/>
</dbReference>
<dbReference type="InterPro" id="IPR006075">
    <property type="entry name" value="Asn/Gln-tRNA_Trfase_suB/E_cat"/>
</dbReference>
<dbReference type="EMBL" id="LT598461">
    <property type="protein sequence ID" value="SCU97903.1"/>
    <property type="molecule type" value="Genomic_DNA"/>
</dbReference>
<protein>
    <recommendedName>
        <fullName evidence="8">Glutamyl-tRNA(Gln) amidotransferase subunit B, mitochondrial</fullName>
        <shortName evidence="8">Glu-AdT subunit B</shortName>
        <ecNumber evidence="8">6.3.5.-</ecNumber>
    </recommendedName>
</protein>
<evidence type="ECO:0000256" key="2">
    <source>
        <dbReference type="ARBA" id="ARBA00022598"/>
    </source>
</evidence>
<evidence type="ECO:0000256" key="1">
    <source>
        <dbReference type="ARBA" id="ARBA00005306"/>
    </source>
</evidence>
<dbReference type="SUPFAM" id="SSF89095">
    <property type="entry name" value="GatB/YqeY motif"/>
    <property type="match status" value="1"/>
</dbReference>
<keyword evidence="6 8" id="KW-0496">Mitochondrion</keyword>
<dbReference type="InterPro" id="IPR014746">
    <property type="entry name" value="Gln_synth/guanido_kin_cat_dom"/>
</dbReference>
<dbReference type="GO" id="GO:0005524">
    <property type="term" value="F:ATP binding"/>
    <property type="evidence" value="ECO:0007669"/>
    <property type="project" value="UniProtKB-KW"/>
</dbReference>
<evidence type="ECO:0000313" key="11">
    <source>
        <dbReference type="Proteomes" id="UP000190274"/>
    </source>
</evidence>
<reference evidence="10 11" key="1">
    <citation type="submission" date="2016-03" db="EMBL/GenBank/DDBJ databases">
        <authorList>
            <person name="Devillers H."/>
        </authorList>
    </citation>
    <scope>NUCLEOTIDE SEQUENCE [LARGE SCALE GENOMIC DNA]</scope>
    <source>
        <strain evidence="10">CBS 10888</strain>
    </source>
</reference>
<keyword evidence="11" id="KW-1185">Reference proteome</keyword>
<dbReference type="InterPro" id="IPR017958">
    <property type="entry name" value="Gln-tRNA_amidoTrfase_suB_CS"/>
</dbReference>
<dbReference type="Gene3D" id="1.10.10.410">
    <property type="match status" value="1"/>
</dbReference>
<dbReference type="NCBIfam" id="TIGR00133">
    <property type="entry name" value="gatB"/>
    <property type="match status" value="1"/>
</dbReference>
<evidence type="ECO:0000256" key="3">
    <source>
        <dbReference type="ARBA" id="ARBA00022741"/>
    </source>
</evidence>
<dbReference type="EC" id="6.3.5.-" evidence="8"/>
<dbReference type="OrthoDB" id="1722066at2759"/>
<dbReference type="GO" id="GO:0005739">
    <property type="term" value="C:mitochondrion"/>
    <property type="evidence" value="ECO:0007669"/>
    <property type="project" value="UniProtKB-SubCell"/>
</dbReference>
<dbReference type="PROSITE" id="PS01234">
    <property type="entry name" value="GATB"/>
    <property type="match status" value="1"/>
</dbReference>
<dbReference type="SUPFAM" id="SSF55931">
    <property type="entry name" value="Glutamine synthetase/guanido kinase"/>
    <property type="match status" value="1"/>
</dbReference>
<keyword evidence="3 8" id="KW-0547">Nucleotide-binding</keyword>
<dbReference type="Proteomes" id="UP000190274">
    <property type="component" value="Chromosome H"/>
</dbReference>
<dbReference type="SMART" id="SM00845">
    <property type="entry name" value="GatB_Yqey"/>
    <property type="match status" value="1"/>
</dbReference>
<dbReference type="HAMAP" id="MF_00121">
    <property type="entry name" value="GatB"/>
    <property type="match status" value="1"/>
</dbReference>
<dbReference type="InterPro" id="IPR004413">
    <property type="entry name" value="GatB"/>
</dbReference>
<evidence type="ECO:0000256" key="6">
    <source>
        <dbReference type="ARBA" id="ARBA00023128"/>
    </source>
</evidence>
<keyword evidence="2 8" id="KW-0436">Ligase</keyword>
<keyword evidence="5 8" id="KW-0648">Protein biosynthesis</keyword>
<evidence type="ECO:0000256" key="7">
    <source>
        <dbReference type="ARBA" id="ARBA00047913"/>
    </source>
</evidence>
<name>A0A1G4K2Z9_9SACH</name>
<dbReference type="InterPro" id="IPR023168">
    <property type="entry name" value="GatB_Yqey_C_2"/>
</dbReference>
<organism evidence="10 11">
    <name type="scientific">Lachancea dasiensis</name>
    <dbReference type="NCBI Taxonomy" id="1072105"/>
    <lineage>
        <taxon>Eukaryota</taxon>
        <taxon>Fungi</taxon>
        <taxon>Dikarya</taxon>
        <taxon>Ascomycota</taxon>
        <taxon>Saccharomycotina</taxon>
        <taxon>Saccharomycetes</taxon>
        <taxon>Saccharomycetales</taxon>
        <taxon>Saccharomycetaceae</taxon>
        <taxon>Lachancea</taxon>
    </lineage>
</organism>
<dbReference type="GO" id="GO:0030956">
    <property type="term" value="C:glutamyl-tRNA(Gln) amidotransferase complex"/>
    <property type="evidence" value="ECO:0007669"/>
    <property type="project" value="UniProtKB-UniRule"/>
</dbReference>
<comment type="catalytic activity">
    <reaction evidence="7 8">
        <text>L-glutamyl-tRNA(Gln) + L-glutamine + ATP + H2O = L-glutaminyl-tRNA(Gln) + L-glutamate + ADP + phosphate + H(+)</text>
        <dbReference type="Rhea" id="RHEA:17521"/>
        <dbReference type="Rhea" id="RHEA-COMP:9681"/>
        <dbReference type="Rhea" id="RHEA-COMP:9684"/>
        <dbReference type="ChEBI" id="CHEBI:15377"/>
        <dbReference type="ChEBI" id="CHEBI:15378"/>
        <dbReference type="ChEBI" id="CHEBI:29985"/>
        <dbReference type="ChEBI" id="CHEBI:30616"/>
        <dbReference type="ChEBI" id="CHEBI:43474"/>
        <dbReference type="ChEBI" id="CHEBI:58359"/>
        <dbReference type="ChEBI" id="CHEBI:78520"/>
        <dbReference type="ChEBI" id="CHEBI:78521"/>
        <dbReference type="ChEBI" id="CHEBI:456216"/>
    </reaction>
</comment>
<proteinExistence type="inferred from homology"/>
<dbReference type="STRING" id="1266660.A0A1G4K2Z9"/>
<evidence type="ECO:0000313" key="10">
    <source>
        <dbReference type="EMBL" id="SCU97903.1"/>
    </source>
</evidence>
<dbReference type="InterPro" id="IPR003789">
    <property type="entry name" value="Asn/Gln_tRNA_amidoTrase-B-like"/>
</dbReference>
<comment type="function">
    <text evidence="8">Allows the formation of correctly charged Gln-tRNA(Gln) through the transamidation of misacylated Glu-tRNA(Gln) in the mitochondria. The reaction takes place in the presence of glutamine and ATP through an activated gamma-phospho-Glu-tRNA(Gln).</text>
</comment>
<feature type="domain" description="Asn/Gln amidotransferase" evidence="9">
    <location>
        <begin position="369"/>
        <end position="531"/>
    </location>
</feature>
<sequence>MLRFTRHYVSTVGHKEFRLLPDFQLKCGLEIHTQLNTRNKLFSRSTNDPFDSYNAPNYHTSFFDVALPGTLPKLNYEAILYATRLAVALNSEVSSCSQFDRKHYFYGDQPLGYQITQHYNPFSKGGFIELTKALDGIHQERLHIDILQLQIEQDTGKSIYKETDQTSLIDLNRSNVPLIEMVTLPNFSDLKQIHSFIKKYQNLVRHLGISTGDLETGAMRVDVNMSVNDFCRVELKNLPNTSSIMRAVEFEYKRQVDIIRSGDAAKLLKYSETRGWNGSQTVKLRSKETTIDYRYMPDPELPCITLSAEAVKGVKESLPILPDKILHRLMASPYDLSLKDAKILAINANGHDQQYNQGELLNFYIETFAQYTALVGSSFNAKLPTNWIIHELLGNLNKLEFPLSSALIALPPSNFAELLNLIHAKKISSASAKLLLFHILEAAKRSDVVEPVNLQELIANFELDAIQEVDPEELRNICLQIISEVNSPKLLEGIASGKKKGPLKYLVGQGMRLSQGRIKPQLFEDTFKQLLGVEW</sequence>
<keyword evidence="4 8" id="KW-0067">ATP-binding</keyword>
<dbReference type="GO" id="GO:0032543">
    <property type="term" value="P:mitochondrial translation"/>
    <property type="evidence" value="ECO:0007669"/>
    <property type="project" value="UniProtKB-UniRule"/>
</dbReference>
<evidence type="ECO:0000256" key="5">
    <source>
        <dbReference type="ARBA" id="ARBA00022917"/>
    </source>
</evidence>
<dbReference type="GO" id="GO:0070681">
    <property type="term" value="P:glutaminyl-tRNAGln biosynthesis via transamidation"/>
    <property type="evidence" value="ECO:0007669"/>
    <property type="project" value="UniProtKB-UniRule"/>
</dbReference>
<evidence type="ECO:0000259" key="9">
    <source>
        <dbReference type="SMART" id="SM00845"/>
    </source>
</evidence>
<dbReference type="InterPro" id="IPR018027">
    <property type="entry name" value="Asn/Gln_amidotransferase"/>
</dbReference>